<dbReference type="InterPro" id="IPR036061">
    <property type="entry name" value="CheW-like_dom_sf"/>
</dbReference>
<dbReference type="InterPro" id="IPR002545">
    <property type="entry name" value="CheW-lke_dom"/>
</dbReference>
<dbReference type="Proteomes" id="UP000307562">
    <property type="component" value="Chromosome"/>
</dbReference>
<dbReference type="GeneID" id="96156718"/>
<dbReference type="Gene3D" id="2.40.50.180">
    <property type="entry name" value="CheA-289, Domain 4"/>
    <property type="match status" value="1"/>
</dbReference>
<dbReference type="SMART" id="SM00260">
    <property type="entry name" value="CheW"/>
    <property type="match status" value="1"/>
</dbReference>
<accession>A0A4P9TGB2</accession>
<reference evidence="3" key="1">
    <citation type="submission" date="2019-05" db="EMBL/GenBank/DDBJ databases">
        <title>Complete Genome Sequence and Methylation Pattern of the Halophilic Archaeon Natrinema pallidum BOL6-1.</title>
        <authorList>
            <person name="DasSarma P."/>
            <person name="DasSarma B.P."/>
            <person name="DasSarma S.L."/>
            <person name="Martinez F.L."/>
            <person name="Guzman D."/>
            <person name="Roberts R.J."/>
            <person name="DasSarma S."/>
        </authorList>
    </citation>
    <scope>NUCLEOTIDE SEQUENCE [LARGE SCALE GENOMIC DNA]</scope>
    <source>
        <strain evidence="3">BOL6-1</strain>
    </source>
</reference>
<proteinExistence type="predicted"/>
<dbReference type="PROSITE" id="PS50851">
    <property type="entry name" value="CHEW"/>
    <property type="match status" value="1"/>
</dbReference>
<dbReference type="GO" id="GO:0006935">
    <property type="term" value="P:chemotaxis"/>
    <property type="evidence" value="ECO:0007669"/>
    <property type="project" value="InterPro"/>
</dbReference>
<dbReference type="Pfam" id="PF01584">
    <property type="entry name" value="CheW"/>
    <property type="match status" value="1"/>
</dbReference>
<dbReference type="RefSeq" id="WP_138654218.1">
    <property type="nucleotide sequence ID" value="NZ_CP040637.1"/>
</dbReference>
<dbReference type="SUPFAM" id="SSF50341">
    <property type="entry name" value="CheW-like"/>
    <property type="match status" value="1"/>
</dbReference>
<keyword evidence="3" id="KW-1185">Reference proteome</keyword>
<dbReference type="InterPro" id="IPR039315">
    <property type="entry name" value="CheW"/>
</dbReference>
<dbReference type="PANTHER" id="PTHR22617:SF23">
    <property type="entry name" value="CHEMOTAXIS PROTEIN CHEW"/>
    <property type="match status" value="1"/>
</dbReference>
<dbReference type="KEGG" id="npl:FGF80_11950"/>
<evidence type="ECO:0000259" key="1">
    <source>
        <dbReference type="PROSITE" id="PS50851"/>
    </source>
</evidence>
<dbReference type="AlphaFoldDB" id="A0A4P9TGB2"/>
<dbReference type="Gene3D" id="2.30.30.40">
    <property type="entry name" value="SH3 Domains"/>
    <property type="match status" value="1"/>
</dbReference>
<organism evidence="2 3">
    <name type="scientific">Natrinema pallidum</name>
    <dbReference type="NCBI Taxonomy" id="69527"/>
    <lineage>
        <taxon>Archaea</taxon>
        <taxon>Methanobacteriati</taxon>
        <taxon>Methanobacteriota</taxon>
        <taxon>Stenosarchaea group</taxon>
        <taxon>Halobacteria</taxon>
        <taxon>Halobacteriales</taxon>
        <taxon>Natrialbaceae</taxon>
        <taxon>Natrinema</taxon>
    </lineage>
</organism>
<evidence type="ECO:0000313" key="3">
    <source>
        <dbReference type="Proteomes" id="UP000307562"/>
    </source>
</evidence>
<evidence type="ECO:0000313" key="2">
    <source>
        <dbReference type="EMBL" id="QCW03908.1"/>
    </source>
</evidence>
<feature type="domain" description="CheW-like" evidence="1">
    <location>
        <begin position="14"/>
        <end position="151"/>
    </location>
</feature>
<dbReference type="EMBL" id="CP040637">
    <property type="protein sequence ID" value="QCW03908.1"/>
    <property type="molecule type" value="Genomic_DNA"/>
</dbReference>
<protein>
    <submittedName>
        <fullName evidence="2">Chemotaxis protein CheW</fullName>
    </submittedName>
</protein>
<dbReference type="GO" id="GO:0007165">
    <property type="term" value="P:signal transduction"/>
    <property type="evidence" value="ECO:0007669"/>
    <property type="project" value="InterPro"/>
</dbReference>
<name>A0A4P9TGB2_9EURY</name>
<dbReference type="PANTHER" id="PTHR22617">
    <property type="entry name" value="CHEMOTAXIS SENSOR HISTIDINE KINASE-RELATED"/>
    <property type="match status" value="1"/>
</dbReference>
<sequence>MDPVSTERTERDERVTVLTFALEDTLYCVAAASITSVLGITEDDSLVNADDPWNAGTVHVAGERIRVVDLPRVFGSSFETTARVAHPKLLVFSTTDGDGRNYGWLVDGVDVTTDIHTDSLEPPRIRTRHVRGRLEIDEREVIWLDEQAIHG</sequence>
<dbReference type="GO" id="GO:0005829">
    <property type="term" value="C:cytosol"/>
    <property type="evidence" value="ECO:0007669"/>
    <property type="project" value="TreeGrafter"/>
</dbReference>
<gene>
    <name evidence="2" type="ORF">FGF80_11950</name>
</gene>